<organism evidence="6 7">
    <name type="scientific">Fluctibacter halophilus</name>
    <dbReference type="NCBI Taxonomy" id="226011"/>
    <lineage>
        <taxon>Bacteria</taxon>
        <taxon>Pseudomonadati</taxon>
        <taxon>Pseudomonadota</taxon>
        <taxon>Gammaproteobacteria</taxon>
        <taxon>Alteromonadales</taxon>
        <taxon>Alteromonadaceae</taxon>
        <taxon>Fluctibacter</taxon>
    </lineage>
</organism>
<dbReference type="PROSITE" id="PS51007">
    <property type="entry name" value="CYTC"/>
    <property type="match status" value="1"/>
</dbReference>
<dbReference type="Proteomes" id="UP001520878">
    <property type="component" value="Unassembled WGS sequence"/>
</dbReference>
<keyword evidence="7" id="KW-1185">Reference proteome</keyword>
<feature type="domain" description="Cytochrome c" evidence="5">
    <location>
        <begin position="313"/>
        <end position="482"/>
    </location>
</feature>
<evidence type="ECO:0000313" key="7">
    <source>
        <dbReference type="Proteomes" id="UP001520878"/>
    </source>
</evidence>
<dbReference type="Pfam" id="PF21419">
    <property type="entry name" value="RoxA-like_Cyt-c"/>
    <property type="match status" value="1"/>
</dbReference>
<name>A0ABS8G6F7_9ALTE</name>
<evidence type="ECO:0000256" key="2">
    <source>
        <dbReference type="ARBA" id="ARBA00022723"/>
    </source>
</evidence>
<dbReference type="Pfam" id="PF13442">
    <property type="entry name" value="Cytochrome_CBB3"/>
    <property type="match status" value="1"/>
</dbReference>
<keyword evidence="2 4" id="KW-0479">Metal-binding</keyword>
<comment type="caution">
    <text evidence="6">The sequence shown here is derived from an EMBL/GenBank/DDBJ whole genome shotgun (WGS) entry which is preliminary data.</text>
</comment>
<dbReference type="Gene3D" id="1.10.760.10">
    <property type="entry name" value="Cytochrome c-like domain"/>
    <property type="match status" value="1"/>
</dbReference>
<dbReference type="PANTHER" id="PTHR30600">
    <property type="entry name" value="CYTOCHROME C PEROXIDASE-RELATED"/>
    <property type="match status" value="1"/>
</dbReference>
<evidence type="ECO:0000259" key="5">
    <source>
        <dbReference type="PROSITE" id="PS51007"/>
    </source>
</evidence>
<dbReference type="EMBL" id="JAJEWP010000001">
    <property type="protein sequence ID" value="MCC2615279.1"/>
    <property type="molecule type" value="Genomic_DNA"/>
</dbReference>
<dbReference type="RefSeq" id="WP_229157186.1">
    <property type="nucleotide sequence ID" value="NZ_JAJEWP010000001.1"/>
</dbReference>
<evidence type="ECO:0000256" key="3">
    <source>
        <dbReference type="ARBA" id="ARBA00023004"/>
    </source>
</evidence>
<evidence type="ECO:0000313" key="6">
    <source>
        <dbReference type="EMBL" id="MCC2615279.1"/>
    </source>
</evidence>
<reference evidence="6 7" key="1">
    <citation type="submission" date="2021-10" db="EMBL/GenBank/DDBJ databases">
        <title>Draft genome of Aestuariibacter halophilus JC2043.</title>
        <authorList>
            <person name="Emsley S.A."/>
            <person name="Pfannmuller K.M."/>
            <person name="Ushijima B."/>
            <person name="Saw J.H."/>
            <person name="Videau P."/>
        </authorList>
    </citation>
    <scope>NUCLEOTIDE SEQUENCE [LARGE SCALE GENOMIC DNA]</scope>
    <source>
        <strain evidence="6 7">JC2043</strain>
    </source>
</reference>
<dbReference type="PANTHER" id="PTHR30600:SF9">
    <property type="entry name" value="BLR7738 PROTEIN"/>
    <property type="match status" value="1"/>
</dbReference>
<sequence length="482" mass="54527">MKKTSKWYKWIAVLLVVVLIGGVFTWQQFFRVYPQPDWVFESNTSRFKYGSIGGEHDAGIPYWIFVVLPRMFPEYLPGNGGYAALGVPWEEGKELPVGFVKKTIGFERVGNNCAVCHTTQYRLFADSSTRFAVAGAGHTANIEGFFKFIIDCAKDPRFNPDNLLAEIAMVHELSFVETLIYRFVLIPITKKRLLEREAQFAWIYRHDFPDWGRGRDDAMNLTKYFMIGEPMDDTFGPTDMPSIWNLQKYDAPGRVMNWDGATHDAYSVIMDSALGLLGAEPHDEDDFLAQVDWLHDYLRNVKAPPYPLAVDNQQVQAGEQVFNQNCASCHASERTGTPVPLAEIGTSAARLETWNKQAAIAANRIVEDMGLQRKGLVEETLIGYVAVHLDGIWLRAPYLHNGSVPTLWDLLQPASERPQTFYRGYDLFDPQRVGFVSQGEQAKRAGTLYDTRLRGNSNQGHEFGVTLSDEDKQALIAYLKTQ</sequence>
<evidence type="ECO:0000256" key="1">
    <source>
        <dbReference type="ARBA" id="ARBA00022617"/>
    </source>
</evidence>
<protein>
    <submittedName>
        <fullName evidence="6">C-type cytochrome</fullName>
    </submittedName>
</protein>
<gene>
    <name evidence="6" type="ORF">LJ739_03375</name>
</gene>
<proteinExistence type="predicted"/>
<keyword evidence="1 4" id="KW-0349">Heme</keyword>
<accession>A0ABS8G6F7</accession>
<evidence type="ECO:0000256" key="4">
    <source>
        <dbReference type="PROSITE-ProRule" id="PRU00433"/>
    </source>
</evidence>
<dbReference type="InterPro" id="IPR051395">
    <property type="entry name" value="Cytochrome_c_Peroxidase/MauG"/>
</dbReference>
<dbReference type="SUPFAM" id="SSF46626">
    <property type="entry name" value="Cytochrome c"/>
    <property type="match status" value="1"/>
</dbReference>
<keyword evidence="3 4" id="KW-0408">Iron</keyword>
<dbReference type="InterPro" id="IPR036909">
    <property type="entry name" value="Cyt_c-like_dom_sf"/>
</dbReference>
<dbReference type="InterPro" id="IPR009056">
    <property type="entry name" value="Cyt_c-like_dom"/>
</dbReference>